<dbReference type="SUPFAM" id="SSF56235">
    <property type="entry name" value="N-terminal nucleophile aminohydrolases (Ntn hydrolases)"/>
    <property type="match status" value="1"/>
</dbReference>
<evidence type="ECO:0000313" key="4">
    <source>
        <dbReference type="Proteomes" id="UP001233314"/>
    </source>
</evidence>
<reference evidence="3 4" key="1">
    <citation type="submission" date="2023-07" db="EMBL/GenBank/DDBJ databases">
        <title>Nocardioides sp. nov WY-20 isolated from soil.</title>
        <authorList>
            <person name="Liu B."/>
            <person name="Wan Y."/>
        </authorList>
    </citation>
    <scope>NUCLEOTIDE SEQUENCE [LARGE SCALE GENOMIC DNA]</scope>
    <source>
        <strain evidence="3 4">WY-20</strain>
    </source>
</reference>
<dbReference type="InterPro" id="IPR029055">
    <property type="entry name" value="Ntn_hydrolases_N"/>
</dbReference>
<evidence type="ECO:0000313" key="3">
    <source>
        <dbReference type="EMBL" id="MDO7867045.1"/>
    </source>
</evidence>
<keyword evidence="4" id="KW-1185">Reference proteome</keyword>
<dbReference type="CDD" id="cd01908">
    <property type="entry name" value="YafJ"/>
    <property type="match status" value="1"/>
</dbReference>
<evidence type="ECO:0000256" key="1">
    <source>
        <dbReference type="ARBA" id="ARBA00022962"/>
    </source>
</evidence>
<protein>
    <submittedName>
        <fullName evidence="3">Class II glutamine amidotransferase</fullName>
    </submittedName>
</protein>
<dbReference type="EMBL" id="JAUQTA010000001">
    <property type="protein sequence ID" value="MDO7867045.1"/>
    <property type="molecule type" value="Genomic_DNA"/>
</dbReference>
<dbReference type="Gene3D" id="3.60.20.10">
    <property type="entry name" value="Glutamine Phosphoribosylpyrophosphate, subunit 1, domain 1"/>
    <property type="match status" value="1"/>
</dbReference>
<dbReference type="InterPro" id="IPR026869">
    <property type="entry name" value="EgtC-like"/>
</dbReference>
<name>A0ABT9AYA2_9ACTN</name>
<gene>
    <name evidence="3" type="ORF">Q5722_01560</name>
</gene>
<dbReference type="InterPro" id="IPR017932">
    <property type="entry name" value="GATase_2_dom"/>
</dbReference>
<dbReference type="RefSeq" id="WP_305026451.1">
    <property type="nucleotide sequence ID" value="NZ_JAUQTA010000001.1"/>
</dbReference>
<dbReference type="Proteomes" id="UP001233314">
    <property type="component" value="Unassembled WGS sequence"/>
</dbReference>
<proteinExistence type="predicted"/>
<accession>A0ABT9AYA2</accession>
<organism evidence="3 4">
    <name type="scientific">Nocardioides jiangxiensis</name>
    <dbReference type="NCBI Taxonomy" id="3064524"/>
    <lineage>
        <taxon>Bacteria</taxon>
        <taxon>Bacillati</taxon>
        <taxon>Actinomycetota</taxon>
        <taxon>Actinomycetes</taxon>
        <taxon>Propionibacteriales</taxon>
        <taxon>Nocardioidaceae</taxon>
        <taxon>Nocardioides</taxon>
    </lineage>
</organism>
<keyword evidence="1 3" id="KW-0315">Glutamine amidotransferase</keyword>
<dbReference type="PANTHER" id="PTHR42824">
    <property type="entry name" value="GLUTAMINE AMIDOTRANSFERASE"/>
    <property type="match status" value="1"/>
</dbReference>
<evidence type="ECO:0000259" key="2">
    <source>
        <dbReference type="PROSITE" id="PS51278"/>
    </source>
</evidence>
<feature type="domain" description="Glutamine amidotransferase type-2" evidence="2">
    <location>
        <begin position="2"/>
        <end position="286"/>
    </location>
</feature>
<dbReference type="PANTHER" id="PTHR42824:SF1">
    <property type="entry name" value="GLUTAMINE AMIDOTRANSFERASE YAFJ-RELATED"/>
    <property type="match status" value="1"/>
</dbReference>
<comment type="caution">
    <text evidence="3">The sequence shown here is derived from an EMBL/GenBank/DDBJ whole genome shotgun (WGS) entry which is preliminary data.</text>
</comment>
<dbReference type="PROSITE" id="PS51278">
    <property type="entry name" value="GATASE_TYPE_2"/>
    <property type="match status" value="1"/>
</dbReference>
<sequence>MCRLLGYVTDEPTSLVDLLGQEDFDAFTALTVVHDDGWGMAWRDQAGRLQRRGSACSAAGDPAYADLAAQPLGRAGIVHLRWASPGIAVRAENTHPFVAGDLAMAHNGHIAPVDRLERLLTPASRAVLRGDTDSERYFRYVLQCIEAAGDEAVGLGEAVATLEAEFPYASLNALLLTPARLLAVHVNSHASPPPALKGLGIAAERIRHTDDEYFAMDFRRSPEGVQLISSGIDPEGWEPVPEDSIGIVDLAARSLEWRIADQSPTTDAQKASIASTIWSSPGCSSG</sequence>
<dbReference type="Pfam" id="PF13230">
    <property type="entry name" value="GATase_4"/>
    <property type="match status" value="1"/>
</dbReference>